<dbReference type="Pfam" id="PF00072">
    <property type="entry name" value="Response_reg"/>
    <property type="match status" value="1"/>
</dbReference>
<dbReference type="InterPro" id="IPR011006">
    <property type="entry name" value="CheY-like_superfamily"/>
</dbReference>
<dbReference type="CDD" id="cd16936">
    <property type="entry name" value="HATPase_RsbW-like"/>
    <property type="match status" value="1"/>
</dbReference>
<dbReference type="InterPro" id="IPR050595">
    <property type="entry name" value="Bact_response_regulator"/>
</dbReference>
<gene>
    <name evidence="4" type="ORF">MAIT1_00092</name>
</gene>
<dbReference type="EMBL" id="LVJN01000015">
    <property type="protein sequence ID" value="OSM07006.1"/>
    <property type="molecule type" value="Genomic_DNA"/>
</dbReference>
<accession>A0A1Y2K961</accession>
<comment type="caution">
    <text evidence="4">The sequence shown here is derived from an EMBL/GenBank/DDBJ whole genome shotgun (WGS) entry which is preliminary data.</text>
</comment>
<keyword evidence="5" id="KW-1185">Reference proteome</keyword>
<dbReference type="AlphaFoldDB" id="A0A1Y2K961"/>
<dbReference type="STRING" id="1434232.MAIT1_00092"/>
<dbReference type="PANTHER" id="PTHR44591:SF23">
    <property type="entry name" value="CHEY SUBFAMILY"/>
    <property type="match status" value="1"/>
</dbReference>
<dbReference type="Proteomes" id="UP000194003">
    <property type="component" value="Unassembled WGS sequence"/>
</dbReference>
<dbReference type="Gene3D" id="3.40.50.2300">
    <property type="match status" value="1"/>
</dbReference>
<proteinExistence type="predicted"/>
<dbReference type="InterPro" id="IPR001789">
    <property type="entry name" value="Sig_transdc_resp-reg_receiver"/>
</dbReference>
<feature type="modified residue" description="4-aspartylphosphate" evidence="2">
    <location>
        <position position="48"/>
    </location>
</feature>
<protein>
    <submittedName>
        <fullName evidence="4">Putative response regulator receiver protein</fullName>
    </submittedName>
</protein>
<name>A0A1Y2K961_9PROT</name>
<keyword evidence="1 2" id="KW-0597">Phosphoprotein</keyword>
<evidence type="ECO:0000313" key="5">
    <source>
        <dbReference type="Proteomes" id="UP000194003"/>
    </source>
</evidence>
<feature type="domain" description="Response regulatory" evidence="3">
    <location>
        <begin position="1"/>
        <end position="115"/>
    </location>
</feature>
<dbReference type="PROSITE" id="PS50110">
    <property type="entry name" value="RESPONSE_REGULATORY"/>
    <property type="match status" value="1"/>
</dbReference>
<evidence type="ECO:0000256" key="1">
    <source>
        <dbReference type="ARBA" id="ARBA00022553"/>
    </source>
</evidence>
<organism evidence="4 5">
    <name type="scientific">Magnetofaba australis IT-1</name>
    <dbReference type="NCBI Taxonomy" id="1434232"/>
    <lineage>
        <taxon>Bacteria</taxon>
        <taxon>Pseudomonadati</taxon>
        <taxon>Pseudomonadota</taxon>
        <taxon>Magnetococcia</taxon>
        <taxon>Magnetococcales</taxon>
        <taxon>Magnetococcaceae</taxon>
        <taxon>Magnetofaba</taxon>
    </lineage>
</organism>
<sequence length="293" mass="33422">MLIVDDVPGNINVLINFLQSHYQVSVATTGQEALDHIRQTPPDLVLLDILLPDIDGWSVLKTLKEDPELKEIPIIIQTVLENQADFNKGISLGAYYFLTKPVSQEVLLPLMRVMLEEQRRTNWLRERADQWDALLPCTHEWRLRITNQQEVYAAAKVVSCLCAHGKRVAVALVELLANGLEHGIARITFDEKTQLMEVGKFEAELERRLALPENRDKFVSLTFQASGEHVSMIIEDPGNGFNWRDYMDFKPERLTYLHGRGVALANSLFSLTYSDRGNRVELRLQRALAEDSE</sequence>
<dbReference type="Gene3D" id="3.30.565.10">
    <property type="entry name" value="Histidine kinase-like ATPase, C-terminal domain"/>
    <property type="match status" value="1"/>
</dbReference>
<dbReference type="SMART" id="SM00448">
    <property type="entry name" value="REC"/>
    <property type="match status" value="1"/>
</dbReference>
<evidence type="ECO:0000313" key="4">
    <source>
        <dbReference type="EMBL" id="OSM07006.1"/>
    </source>
</evidence>
<dbReference type="SUPFAM" id="SSF52172">
    <property type="entry name" value="CheY-like"/>
    <property type="match status" value="1"/>
</dbReference>
<evidence type="ECO:0000259" key="3">
    <source>
        <dbReference type="PROSITE" id="PS50110"/>
    </source>
</evidence>
<dbReference type="PANTHER" id="PTHR44591">
    <property type="entry name" value="STRESS RESPONSE REGULATOR PROTEIN 1"/>
    <property type="match status" value="1"/>
</dbReference>
<dbReference type="GO" id="GO:0000160">
    <property type="term" value="P:phosphorelay signal transduction system"/>
    <property type="evidence" value="ECO:0007669"/>
    <property type="project" value="InterPro"/>
</dbReference>
<reference evidence="4 5" key="1">
    <citation type="journal article" date="2016" name="BMC Genomics">
        <title>Combined genomic and structural analyses of a cultured magnetotactic bacterium reveals its niche adaptation to a dynamic environment.</title>
        <authorList>
            <person name="Araujo A.C."/>
            <person name="Morillo V."/>
            <person name="Cypriano J."/>
            <person name="Teixeira L.C."/>
            <person name="Leao P."/>
            <person name="Lyra S."/>
            <person name="Almeida L.G."/>
            <person name="Bazylinski D.A."/>
            <person name="Vasconcellos A.T."/>
            <person name="Abreu F."/>
            <person name="Lins U."/>
        </authorList>
    </citation>
    <scope>NUCLEOTIDE SEQUENCE [LARGE SCALE GENOMIC DNA]</scope>
    <source>
        <strain evidence="4 5">IT-1</strain>
    </source>
</reference>
<dbReference type="InterPro" id="IPR036890">
    <property type="entry name" value="HATPase_C_sf"/>
</dbReference>
<evidence type="ECO:0000256" key="2">
    <source>
        <dbReference type="PROSITE-ProRule" id="PRU00169"/>
    </source>
</evidence>